<keyword evidence="5" id="KW-0460">Magnesium</keyword>
<evidence type="ECO:0000256" key="4">
    <source>
        <dbReference type="ARBA" id="ARBA00022723"/>
    </source>
</evidence>
<name>B3DUH4_METI4</name>
<proteinExistence type="inferred from homology"/>
<dbReference type="KEGG" id="min:Minf_0922"/>
<evidence type="ECO:0000256" key="3">
    <source>
        <dbReference type="ARBA" id="ARBA00022679"/>
    </source>
</evidence>
<dbReference type="PANTHER" id="PTHR12001">
    <property type="entry name" value="GERANYLGERANYL PYROPHOSPHATE SYNTHASE"/>
    <property type="match status" value="1"/>
</dbReference>
<dbReference type="PANTHER" id="PTHR12001:SF69">
    <property type="entry name" value="ALL TRANS-POLYPRENYL-DIPHOSPHATE SYNTHASE PDSS1"/>
    <property type="match status" value="1"/>
</dbReference>
<evidence type="ECO:0000256" key="1">
    <source>
        <dbReference type="ARBA" id="ARBA00001946"/>
    </source>
</evidence>
<evidence type="ECO:0000256" key="5">
    <source>
        <dbReference type="ARBA" id="ARBA00022842"/>
    </source>
</evidence>
<dbReference type="GO" id="GO:0046872">
    <property type="term" value="F:metal ion binding"/>
    <property type="evidence" value="ECO:0007669"/>
    <property type="project" value="UniProtKB-KW"/>
</dbReference>
<dbReference type="GO" id="GO:0004659">
    <property type="term" value="F:prenyltransferase activity"/>
    <property type="evidence" value="ECO:0007669"/>
    <property type="project" value="InterPro"/>
</dbReference>
<dbReference type="InterPro" id="IPR008949">
    <property type="entry name" value="Isoprenoid_synthase_dom_sf"/>
</dbReference>
<evidence type="ECO:0000256" key="6">
    <source>
        <dbReference type="RuleBase" id="RU004466"/>
    </source>
</evidence>
<organism evidence="7 8">
    <name type="scientific">Methylacidiphilum infernorum (isolate V4)</name>
    <name type="common">Methylokorus infernorum (strain V4)</name>
    <dbReference type="NCBI Taxonomy" id="481448"/>
    <lineage>
        <taxon>Bacteria</taxon>
        <taxon>Pseudomonadati</taxon>
        <taxon>Verrucomicrobiota</taxon>
        <taxon>Methylacidiphilae</taxon>
        <taxon>Methylacidiphilales</taxon>
        <taxon>Methylacidiphilaceae</taxon>
        <taxon>Methylacidiphilum (ex Ratnadevi et al. 2023)</taxon>
    </lineage>
</organism>
<dbReference type="Proteomes" id="UP000009149">
    <property type="component" value="Chromosome"/>
</dbReference>
<evidence type="ECO:0000313" key="7">
    <source>
        <dbReference type="EMBL" id="ACD82977.1"/>
    </source>
</evidence>
<dbReference type="STRING" id="481448.Minf_0922"/>
<dbReference type="InterPro" id="IPR000092">
    <property type="entry name" value="Polyprenyl_synt"/>
</dbReference>
<gene>
    <name evidence="7" type="primary">ispA</name>
    <name evidence="7" type="ordered locus">Minf_0922</name>
</gene>
<dbReference type="eggNOG" id="COG0142">
    <property type="taxonomic scope" value="Bacteria"/>
</dbReference>
<dbReference type="Pfam" id="PF00348">
    <property type="entry name" value="polyprenyl_synt"/>
    <property type="match status" value="1"/>
</dbReference>
<dbReference type="Gene3D" id="1.10.600.10">
    <property type="entry name" value="Farnesyl Diphosphate Synthase"/>
    <property type="match status" value="1"/>
</dbReference>
<dbReference type="SUPFAM" id="SSF48576">
    <property type="entry name" value="Terpenoid synthases"/>
    <property type="match status" value="1"/>
</dbReference>
<dbReference type="GO" id="GO:0008299">
    <property type="term" value="P:isoprenoid biosynthetic process"/>
    <property type="evidence" value="ECO:0007669"/>
    <property type="project" value="InterPro"/>
</dbReference>
<dbReference type="PROSITE" id="PS00723">
    <property type="entry name" value="POLYPRENYL_SYNTHASE_1"/>
    <property type="match status" value="1"/>
</dbReference>
<dbReference type="AlphaFoldDB" id="B3DUH4"/>
<reference evidence="7 8" key="1">
    <citation type="journal article" date="2008" name="Biol. Direct">
        <title>Complete genome sequence of the extremely acidophilic methanotroph isolate V4, Methylacidiphilum infernorum, a representative of the bacterial phylum Verrucomicrobia.</title>
        <authorList>
            <person name="Hou S."/>
            <person name="Makarova K.S."/>
            <person name="Saw J.H."/>
            <person name="Senin P."/>
            <person name="Ly B.V."/>
            <person name="Zhou Z."/>
            <person name="Ren Y."/>
            <person name="Wang J."/>
            <person name="Galperin M.Y."/>
            <person name="Omelchenko M.V."/>
            <person name="Wolf Y.I."/>
            <person name="Yutin N."/>
            <person name="Koonin E.V."/>
            <person name="Stott M.B."/>
            <person name="Mountain B.W."/>
            <person name="Crowe M.A."/>
            <person name="Smirnova A.V."/>
            <person name="Dunfield P.F."/>
            <person name="Feng L."/>
            <person name="Wang L."/>
            <person name="Alam M."/>
        </authorList>
    </citation>
    <scope>NUCLEOTIDE SEQUENCE [LARGE SCALE GENOMIC DNA]</scope>
    <source>
        <strain evidence="8">Isolate V4</strain>
    </source>
</reference>
<comment type="cofactor">
    <cofactor evidence="1">
        <name>Mg(2+)</name>
        <dbReference type="ChEBI" id="CHEBI:18420"/>
    </cofactor>
</comment>
<dbReference type="InterPro" id="IPR033749">
    <property type="entry name" value="Polyprenyl_synt_CS"/>
</dbReference>
<dbReference type="CDD" id="cd00685">
    <property type="entry name" value="Trans_IPPS_HT"/>
    <property type="match status" value="1"/>
</dbReference>
<keyword evidence="4" id="KW-0479">Metal-binding</keyword>
<accession>B3DUH4</accession>
<keyword evidence="3 6" id="KW-0808">Transferase</keyword>
<evidence type="ECO:0000256" key="2">
    <source>
        <dbReference type="ARBA" id="ARBA00006706"/>
    </source>
</evidence>
<comment type="similarity">
    <text evidence="2 6">Belongs to the FPP/GGPP synthase family.</text>
</comment>
<dbReference type="SFLD" id="SFLDS00005">
    <property type="entry name" value="Isoprenoid_Synthase_Type_I"/>
    <property type="match status" value="1"/>
</dbReference>
<protein>
    <submittedName>
        <fullName evidence="7">Geranylgeranyl pyrophosphate synthase</fullName>
    </submittedName>
</protein>
<dbReference type="HOGENOM" id="CLU_014015_2_3_0"/>
<evidence type="ECO:0000313" key="8">
    <source>
        <dbReference type="Proteomes" id="UP000009149"/>
    </source>
</evidence>
<sequence length="394" mass="44141">MHEREIIFLVFLSLRRKTKGRVCRKECIIEDSEMVMTGGKDNDSKNDAKMTVLKNSEKPVALKPDIFQSLTSQLKDYLAWIDREILNQAEEFDAGIVPLFRYVLASEGKRIRPLLVLLSAKGSGGIGENHLYLAVVVEMIHLATLVHDDILDGASMRRGIPSVTSRWGSEISVLLGDNLFAQALKVCCRLHPDIIQSVANGVCVVCSGEILQTRRRFDWNLLEEEYLKIIQMKTGELFRIPCELAARLNSASRTVSEALGRFGQALGSSYQIYDDCLDLFGSEENVGKTLGTDLGGGKLTLPILYLYQQGSEEIKRTLVEIFENGVSADWKKIQFWIVKEGILKKTFQTAMSFLEKGEKELALLPESDEKDCLLDVGKILANHLLELVKENSVL</sequence>
<dbReference type="EMBL" id="CP000975">
    <property type="protein sequence ID" value="ACD82977.1"/>
    <property type="molecule type" value="Genomic_DNA"/>
</dbReference>